<gene>
    <name evidence="1" type="ORF">GMARGA_LOCUS42912</name>
</gene>
<feature type="non-terminal residue" evidence="1">
    <location>
        <position position="48"/>
    </location>
</feature>
<sequence length="48" mass="5614">DINIKPILLECTCPDFKFRGMASEKIPNITLEDWISAIKKVWDQYNQS</sequence>
<accession>A0ABN7XGX1</accession>
<proteinExistence type="predicted"/>
<organism evidence="1 2">
    <name type="scientific">Gigaspora margarita</name>
    <dbReference type="NCBI Taxonomy" id="4874"/>
    <lineage>
        <taxon>Eukaryota</taxon>
        <taxon>Fungi</taxon>
        <taxon>Fungi incertae sedis</taxon>
        <taxon>Mucoromycota</taxon>
        <taxon>Glomeromycotina</taxon>
        <taxon>Glomeromycetes</taxon>
        <taxon>Diversisporales</taxon>
        <taxon>Gigasporaceae</taxon>
        <taxon>Gigaspora</taxon>
    </lineage>
</organism>
<dbReference type="Proteomes" id="UP000789901">
    <property type="component" value="Unassembled WGS sequence"/>
</dbReference>
<name>A0ABN7XGX1_GIGMA</name>
<protein>
    <submittedName>
        <fullName evidence="1">15041_t:CDS:1</fullName>
    </submittedName>
</protein>
<evidence type="ECO:0000313" key="1">
    <source>
        <dbReference type="EMBL" id="CAG8854091.1"/>
    </source>
</evidence>
<dbReference type="EMBL" id="CAJVQB010133179">
    <property type="protein sequence ID" value="CAG8854091.1"/>
    <property type="molecule type" value="Genomic_DNA"/>
</dbReference>
<keyword evidence="2" id="KW-1185">Reference proteome</keyword>
<feature type="non-terminal residue" evidence="1">
    <location>
        <position position="1"/>
    </location>
</feature>
<evidence type="ECO:0000313" key="2">
    <source>
        <dbReference type="Proteomes" id="UP000789901"/>
    </source>
</evidence>
<comment type="caution">
    <text evidence="1">The sequence shown here is derived from an EMBL/GenBank/DDBJ whole genome shotgun (WGS) entry which is preliminary data.</text>
</comment>
<reference evidence="1 2" key="1">
    <citation type="submission" date="2021-06" db="EMBL/GenBank/DDBJ databases">
        <authorList>
            <person name="Kallberg Y."/>
            <person name="Tangrot J."/>
            <person name="Rosling A."/>
        </authorList>
    </citation>
    <scope>NUCLEOTIDE SEQUENCE [LARGE SCALE GENOMIC DNA]</scope>
    <source>
        <strain evidence="1 2">120-4 pot B 10/14</strain>
    </source>
</reference>